<proteinExistence type="predicted"/>
<name>A0A348HF62_9GAMM</name>
<dbReference type="Pfam" id="PF06189">
    <property type="entry name" value="5-nucleotidase"/>
    <property type="match status" value="1"/>
</dbReference>
<gene>
    <name evidence="1" type="ORF">ZBT109_1504</name>
</gene>
<evidence type="ECO:0000313" key="2">
    <source>
        <dbReference type="Proteomes" id="UP000267342"/>
    </source>
</evidence>
<dbReference type="PANTHER" id="PTHR31367:SF5">
    <property type="entry name" value="CYTOSOLIC 5'-NUCLEOTIDASE 1A"/>
    <property type="match status" value="1"/>
</dbReference>
<dbReference type="OrthoDB" id="9778569at2"/>
<protein>
    <submittedName>
        <fullName evidence="1">5'-nucleotidase, putative</fullName>
    </submittedName>
</protein>
<accession>A0A348HF62</accession>
<keyword evidence="2" id="KW-1185">Reference proteome</keyword>
<dbReference type="GO" id="GO:0009117">
    <property type="term" value="P:nucleotide metabolic process"/>
    <property type="evidence" value="ECO:0007669"/>
    <property type="project" value="InterPro"/>
</dbReference>
<organism evidence="1 2">
    <name type="scientific">Zymobacter palmae</name>
    <dbReference type="NCBI Taxonomy" id="33074"/>
    <lineage>
        <taxon>Bacteria</taxon>
        <taxon>Pseudomonadati</taxon>
        <taxon>Pseudomonadota</taxon>
        <taxon>Gammaproteobacteria</taxon>
        <taxon>Oceanospirillales</taxon>
        <taxon>Halomonadaceae</taxon>
        <taxon>Zymobacter group</taxon>
        <taxon>Zymobacter</taxon>
    </lineage>
</organism>
<dbReference type="GO" id="GO:0000166">
    <property type="term" value="F:nucleotide binding"/>
    <property type="evidence" value="ECO:0007669"/>
    <property type="project" value="InterPro"/>
</dbReference>
<dbReference type="AlphaFoldDB" id="A0A348HF62"/>
<reference evidence="1 2" key="1">
    <citation type="submission" date="2018-09" db="EMBL/GenBank/DDBJ databases">
        <title>Zymobacter palmae IAM14233 (=T109) whole genome analysis.</title>
        <authorList>
            <person name="Yanase H."/>
        </authorList>
    </citation>
    <scope>NUCLEOTIDE SEQUENCE [LARGE SCALE GENOMIC DNA]</scope>
    <source>
        <strain evidence="1 2">IAM14233</strain>
    </source>
</reference>
<dbReference type="InterPro" id="IPR036412">
    <property type="entry name" value="HAD-like_sf"/>
</dbReference>
<dbReference type="SUPFAM" id="SSF56784">
    <property type="entry name" value="HAD-like"/>
    <property type="match status" value="1"/>
</dbReference>
<dbReference type="GO" id="GO:0005737">
    <property type="term" value="C:cytoplasm"/>
    <property type="evidence" value="ECO:0007669"/>
    <property type="project" value="InterPro"/>
</dbReference>
<dbReference type="GO" id="GO:0008253">
    <property type="term" value="F:5'-nucleotidase activity"/>
    <property type="evidence" value="ECO:0007669"/>
    <property type="project" value="InterPro"/>
</dbReference>
<dbReference type="GO" id="GO:0000287">
    <property type="term" value="F:magnesium ion binding"/>
    <property type="evidence" value="ECO:0007669"/>
    <property type="project" value="InterPro"/>
</dbReference>
<dbReference type="EMBL" id="AP018933">
    <property type="protein sequence ID" value="BBG30264.1"/>
    <property type="molecule type" value="Genomic_DNA"/>
</dbReference>
<dbReference type="InterPro" id="IPR010394">
    <property type="entry name" value="5-nucleotidase"/>
</dbReference>
<evidence type="ECO:0000313" key="1">
    <source>
        <dbReference type="EMBL" id="BBG30264.1"/>
    </source>
</evidence>
<dbReference type="Proteomes" id="UP000267342">
    <property type="component" value="Chromosome"/>
</dbReference>
<dbReference type="STRING" id="1123510.GCA_000620025_02595"/>
<sequence>MPYDLKNKLVVGVASSAVFDLTESDAVFKDRGEEAYRKFQQDHLNDPLAPGMAFPFIRRLLSINHIASNPGDPLVEVILLSRNDPDTGARVMKTIEHHGLGITRAIFMQGKSPCAYIPALNISLFLSANEKDVRHAIEQGHPAGQVLNSKFADDDDETLRIAFDFDGVLANDESESVMQASGLNAFHEHEVKNVAHPHSPGPLQDFVVKISRIQAIEEAYKKQHPGYQNRIRVSIVTARNAPSHERALQSLKSWGVMANEAFFLGGIEKKAVLEVMKPHIFFDDQPVHLKAASEVVPSVHVPFGVVNATSSRVEALTPTPKHFWFSGALKRLRNG</sequence>
<dbReference type="PANTHER" id="PTHR31367">
    <property type="entry name" value="CYTOSOLIC 5'-NUCLEOTIDASE 1 FAMILY MEMBER"/>
    <property type="match status" value="1"/>
</dbReference>
<dbReference type="KEGG" id="zpl:ZBT109_1504"/>